<name>A0AAU7F777_9NEIS</name>
<evidence type="ECO:0000256" key="3">
    <source>
        <dbReference type="ARBA" id="ARBA00022759"/>
    </source>
</evidence>
<dbReference type="EMBL" id="CP157355">
    <property type="protein sequence ID" value="XBL99736.1"/>
    <property type="molecule type" value="Genomic_DNA"/>
</dbReference>
<evidence type="ECO:0000256" key="2">
    <source>
        <dbReference type="ARBA" id="ARBA00022722"/>
    </source>
</evidence>
<dbReference type="PANTHER" id="PTHR30636:SF3">
    <property type="entry name" value="UPF0701 PROTEIN YICC"/>
    <property type="match status" value="1"/>
</dbReference>
<feature type="domain" description="Endoribonuclease YicC-like N-terminal" evidence="6">
    <location>
        <begin position="1"/>
        <end position="150"/>
    </location>
</feature>
<keyword evidence="2" id="KW-0540">Nuclease</keyword>
<proteinExistence type="inferred from homology"/>
<dbReference type="EC" id="3.1.-.-" evidence="8"/>
<protein>
    <submittedName>
        <fullName evidence="8">YicC/YloC family endoribonuclease</fullName>
        <ecNumber evidence="8">3.1.-.-</ecNumber>
    </submittedName>
</protein>
<keyword evidence="3" id="KW-0255">Endonuclease</keyword>
<dbReference type="GO" id="GO:0004521">
    <property type="term" value="F:RNA endonuclease activity"/>
    <property type="evidence" value="ECO:0007669"/>
    <property type="project" value="InterPro"/>
</dbReference>
<dbReference type="Pfam" id="PF08340">
    <property type="entry name" value="YicC-like_C"/>
    <property type="match status" value="1"/>
</dbReference>
<evidence type="ECO:0000256" key="1">
    <source>
        <dbReference type="ARBA" id="ARBA00001968"/>
    </source>
</evidence>
<evidence type="ECO:0000256" key="5">
    <source>
        <dbReference type="ARBA" id="ARBA00035648"/>
    </source>
</evidence>
<sequence>MTGYASSQRELSHGVLTVELRAVNHRFLDLTLRLPEDFRALEGAVREKLTGRLNRGKLECRVSFNAREGAATQLRLNNALVAELLRLADQVKEHQLQAGDLRMGEILRWPGVIESDALPTDLLQSTALEILDAALDEFLASRAREGAKLGEILLARADEMEHILLEIKPRLPQIIDEYETKLKQRFIDAIGTADDDRIRQELVLFAQKIDVQEEVDRLHTHIAELRRIVKTGGNAGKRLDFLMQELNREANTFGSKSVSVDTTKVAMALKVLIEQMREQIQNIE</sequence>
<dbReference type="GO" id="GO:0016787">
    <property type="term" value="F:hydrolase activity"/>
    <property type="evidence" value="ECO:0007669"/>
    <property type="project" value="UniProtKB-KW"/>
</dbReference>
<accession>A0AAU7F777</accession>
<comment type="cofactor">
    <cofactor evidence="1">
        <name>a divalent metal cation</name>
        <dbReference type="ChEBI" id="CHEBI:60240"/>
    </cofactor>
</comment>
<dbReference type="Pfam" id="PF03755">
    <property type="entry name" value="YicC-like_N"/>
    <property type="match status" value="1"/>
</dbReference>
<dbReference type="InterPro" id="IPR013551">
    <property type="entry name" value="YicC-like_C"/>
</dbReference>
<evidence type="ECO:0000256" key="4">
    <source>
        <dbReference type="ARBA" id="ARBA00022801"/>
    </source>
</evidence>
<comment type="similarity">
    <text evidence="5">Belongs to the YicC/YloC family.</text>
</comment>
<dbReference type="InterPro" id="IPR005229">
    <property type="entry name" value="YicC/YloC-like"/>
</dbReference>
<dbReference type="RefSeq" id="WP_348944141.1">
    <property type="nucleotide sequence ID" value="NZ_CP157355.1"/>
</dbReference>
<dbReference type="AlphaFoldDB" id="A0AAU7F777"/>
<gene>
    <name evidence="8" type="ORF">ABHF33_11755</name>
</gene>
<evidence type="ECO:0000313" key="8">
    <source>
        <dbReference type="EMBL" id="XBL99736.1"/>
    </source>
</evidence>
<dbReference type="NCBIfam" id="TIGR00255">
    <property type="entry name" value="YicC/YloC family endoribonuclease"/>
    <property type="match status" value="1"/>
</dbReference>
<dbReference type="InterPro" id="IPR013527">
    <property type="entry name" value="YicC-like_N"/>
</dbReference>
<dbReference type="PANTHER" id="PTHR30636">
    <property type="entry name" value="UPF0701 PROTEIN YICC"/>
    <property type="match status" value="1"/>
</dbReference>
<evidence type="ECO:0000259" key="7">
    <source>
        <dbReference type="Pfam" id="PF08340"/>
    </source>
</evidence>
<dbReference type="KEGG" id="cmav:ABHF33_11755"/>
<feature type="domain" description="Endoribonuclease YicC-like C-terminal" evidence="7">
    <location>
        <begin position="167"/>
        <end position="284"/>
    </location>
</feature>
<evidence type="ECO:0000259" key="6">
    <source>
        <dbReference type="Pfam" id="PF03755"/>
    </source>
</evidence>
<keyword evidence="4 8" id="KW-0378">Hydrolase</keyword>
<organism evidence="8">
    <name type="scientific">Chitinibacter mangrovi</name>
    <dbReference type="NCBI Taxonomy" id="3153927"/>
    <lineage>
        <taxon>Bacteria</taxon>
        <taxon>Pseudomonadati</taxon>
        <taxon>Pseudomonadota</taxon>
        <taxon>Betaproteobacteria</taxon>
        <taxon>Neisseriales</taxon>
        <taxon>Chitinibacteraceae</taxon>
        <taxon>Chitinibacter</taxon>
    </lineage>
</organism>
<reference evidence="8" key="1">
    <citation type="submission" date="2024-05" db="EMBL/GenBank/DDBJ databases">
        <authorList>
            <person name="Yang L."/>
            <person name="Pan L."/>
        </authorList>
    </citation>
    <scope>NUCLEOTIDE SEQUENCE</scope>
    <source>
        <strain evidence="8">FCG-7</strain>
    </source>
</reference>